<feature type="signal peptide" evidence="6">
    <location>
        <begin position="1"/>
        <end position="36"/>
    </location>
</feature>
<sequence>MASSHTSVRRGRNGRRALLTLFVAGGVALAPVPALAAPETPTTSQEAAELIAARGHDLEVVTEKMHEATDVLTSMKAASDVAAAELVAAEAAVVEARDHVRQVARSAFTGEQLSSMQAMLTSSSADEMLDRMGTLDSIAGHNNEVLGVAQEATVSADEAKAAAEKAAADAEAQVAEVAAQQADLNEQIAEYQAEYDRLSAEERERARILAEQHAAAEAAQAAAEREAQAAAAAERNNAQTASRDERTAPAAAAPSVSRSAAVAAPAPAPAAPVVASSGAAATAVNTAMAQRGKPYVWGATGPNSYDCSGLVKYSYASAGVNLPRSSSQQAASGRAVSRGELQPGDLIAYYSPVSHIGIYIGNGQMVHAPTSGDVVKVASIDAMGPITAMRRVAG</sequence>
<dbReference type="InterPro" id="IPR000064">
    <property type="entry name" value="NLP_P60_dom"/>
</dbReference>
<evidence type="ECO:0000256" key="1">
    <source>
        <dbReference type="ARBA" id="ARBA00007074"/>
    </source>
</evidence>
<keyword evidence="6" id="KW-0732">Signal</keyword>
<evidence type="ECO:0000259" key="7">
    <source>
        <dbReference type="PROSITE" id="PS51935"/>
    </source>
</evidence>
<organism evidence="8 9">
    <name type="scientific">Modestobacter caceresii</name>
    <dbReference type="NCBI Taxonomy" id="1522368"/>
    <lineage>
        <taxon>Bacteria</taxon>
        <taxon>Bacillati</taxon>
        <taxon>Actinomycetota</taxon>
        <taxon>Actinomycetes</taxon>
        <taxon>Geodermatophilales</taxon>
        <taxon>Geodermatophilaceae</taxon>
        <taxon>Modestobacter</taxon>
    </lineage>
</organism>
<dbReference type="PROSITE" id="PS51935">
    <property type="entry name" value="NLPC_P60"/>
    <property type="match status" value="1"/>
</dbReference>
<dbReference type="EMBL" id="JPMX01000044">
    <property type="protein sequence ID" value="KGH46572.1"/>
    <property type="molecule type" value="Genomic_DNA"/>
</dbReference>
<feature type="chain" id="PRO_5001942235" evidence="6">
    <location>
        <begin position="37"/>
        <end position="394"/>
    </location>
</feature>
<dbReference type="Pfam" id="PF00877">
    <property type="entry name" value="NLPC_P60"/>
    <property type="match status" value="1"/>
</dbReference>
<dbReference type="OrthoDB" id="5177647at2"/>
<name>A0A098Y7Z2_9ACTN</name>
<dbReference type="SUPFAM" id="SSF54001">
    <property type="entry name" value="Cysteine proteinases"/>
    <property type="match status" value="1"/>
</dbReference>
<evidence type="ECO:0000313" key="9">
    <source>
        <dbReference type="Proteomes" id="UP000029713"/>
    </source>
</evidence>
<gene>
    <name evidence="8" type="ORF">IN07_11205</name>
</gene>
<feature type="compositionally biased region" description="Low complexity" evidence="5">
    <location>
        <begin position="219"/>
        <end position="239"/>
    </location>
</feature>
<dbReference type="GO" id="GO:0006508">
    <property type="term" value="P:proteolysis"/>
    <property type="evidence" value="ECO:0007669"/>
    <property type="project" value="UniProtKB-KW"/>
</dbReference>
<dbReference type="PANTHER" id="PTHR47359:SF3">
    <property type="entry name" value="NLP_P60 DOMAIN-CONTAINING PROTEIN-RELATED"/>
    <property type="match status" value="1"/>
</dbReference>
<reference evidence="8 9" key="1">
    <citation type="submission" date="2014-07" db="EMBL/GenBank/DDBJ databases">
        <title>Biosystematic studies on Modestobacter strains isolated from extreme hyper-arid desert soil and from historic building.</title>
        <authorList>
            <person name="Bukarasam K."/>
            <person name="Bull A."/>
            <person name="Girard G."/>
            <person name="van Wezel G."/>
            <person name="Goodfellow M."/>
        </authorList>
    </citation>
    <scope>NUCLEOTIDE SEQUENCE [LARGE SCALE GENOMIC DNA]</scope>
    <source>
        <strain evidence="8 9">KNN45-2b</strain>
    </source>
</reference>
<dbReference type="PANTHER" id="PTHR47359">
    <property type="entry name" value="PEPTIDOGLYCAN DL-ENDOPEPTIDASE CWLO"/>
    <property type="match status" value="1"/>
</dbReference>
<dbReference type="Proteomes" id="UP000029713">
    <property type="component" value="Unassembled WGS sequence"/>
</dbReference>
<keyword evidence="3 8" id="KW-0378">Hydrolase</keyword>
<feature type="region of interest" description="Disordered" evidence="5">
    <location>
        <begin position="219"/>
        <end position="253"/>
    </location>
</feature>
<dbReference type="GO" id="GO:0008234">
    <property type="term" value="F:cysteine-type peptidase activity"/>
    <property type="evidence" value="ECO:0007669"/>
    <property type="project" value="UniProtKB-KW"/>
</dbReference>
<feature type="domain" description="NlpC/P60" evidence="7">
    <location>
        <begin position="277"/>
        <end position="394"/>
    </location>
</feature>
<evidence type="ECO:0000313" key="8">
    <source>
        <dbReference type="EMBL" id="KGH46572.1"/>
    </source>
</evidence>
<dbReference type="STRING" id="1522368.IN07_11205"/>
<dbReference type="Gene3D" id="6.10.250.3150">
    <property type="match status" value="1"/>
</dbReference>
<dbReference type="InterPro" id="IPR051794">
    <property type="entry name" value="PG_Endopeptidase_C40"/>
</dbReference>
<evidence type="ECO:0000256" key="5">
    <source>
        <dbReference type="SAM" id="MobiDB-lite"/>
    </source>
</evidence>
<evidence type="ECO:0000256" key="4">
    <source>
        <dbReference type="ARBA" id="ARBA00022807"/>
    </source>
</evidence>
<keyword evidence="9" id="KW-1185">Reference proteome</keyword>
<comment type="caution">
    <text evidence="8">The sequence shown here is derived from an EMBL/GenBank/DDBJ whole genome shotgun (WGS) entry which is preliminary data.</text>
</comment>
<evidence type="ECO:0000256" key="3">
    <source>
        <dbReference type="ARBA" id="ARBA00022801"/>
    </source>
</evidence>
<keyword evidence="2" id="KW-0645">Protease</keyword>
<proteinExistence type="inferred from homology"/>
<dbReference type="InterPro" id="IPR038765">
    <property type="entry name" value="Papain-like_cys_pep_sf"/>
</dbReference>
<dbReference type="Gene3D" id="3.90.1720.10">
    <property type="entry name" value="endopeptidase domain like (from Nostoc punctiforme)"/>
    <property type="match status" value="1"/>
</dbReference>
<comment type="similarity">
    <text evidence="1">Belongs to the peptidase C40 family.</text>
</comment>
<keyword evidence="4" id="KW-0788">Thiol protease</keyword>
<protein>
    <submittedName>
        <fullName evidence="8">Hydrolase</fullName>
    </submittedName>
</protein>
<accession>A0A098Y7Z2</accession>
<dbReference type="AlphaFoldDB" id="A0A098Y7Z2"/>
<evidence type="ECO:0000256" key="2">
    <source>
        <dbReference type="ARBA" id="ARBA00022670"/>
    </source>
</evidence>
<evidence type="ECO:0000256" key="6">
    <source>
        <dbReference type="SAM" id="SignalP"/>
    </source>
</evidence>